<organism evidence="1 2">
    <name type="scientific">Symbiochloris irregularis</name>
    <dbReference type="NCBI Taxonomy" id="706552"/>
    <lineage>
        <taxon>Eukaryota</taxon>
        <taxon>Viridiplantae</taxon>
        <taxon>Chlorophyta</taxon>
        <taxon>core chlorophytes</taxon>
        <taxon>Trebouxiophyceae</taxon>
        <taxon>Trebouxiales</taxon>
        <taxon>Trebouxiaceae</taxon>
        <taxon>Symbiochloris</taxon>
    </lineage>
</organism>
<protein>
    <submittedName>
        <fullName evidence="1">Uncharacterized protein</fullName>
    </submittedName>
</protein>
<dbReference type="Proteomes" id="UP001465755">
    <property type="component" value="Unassembled WGS sequence"/>
</dbReference>
<accession>A0AAW1NXL2</accession>
<name>A0AAW1NXL2_9CHLO</name>
<reference evidence="1 2" key="1">
    <citation type="journal article" date="2024" name="Nat. Commun.">
        <title>Phylogenomics reveals the evolutionary origins of lichenization in chlorophyte algae.</title>
        <authorList>
            <person name="Puginier C."/>
            <person name="Libourel C."/>
            <person name="Otte J."/>
            <person name="Skaloud P."/>
            <person name="Haon M."/>
            <person name="Grisel S."/>
            <person name="Petersen M."/>
            <person name="Berrin J.G."/>
            <person name="Delaux P.M."/>
            <person name="Dal Grande F."/>
            <person name="Keller J."/>
        </authorList>
    </citation>
    <scope>NUCLEOTIDE SEQUENCE [LARGE SCALE GENOMIC DNA]</scope>
    <source>
        <strain evidence="1 2">SAG 2036</strain>
    </source>
</reference>
<proteinExistence type="predicted"/>
<comment type="caution">
    <text evidence="1">The sequence shown here is derived from an EMBL/GenBank/DDBJ whole genome shotgun (WGS) entry which is preliminary data.</text>
</comment>
<evidence type="ECO:0000313" key="1">
    <source>
        <dbReference type="EMBL" id="KAK9802039.1"/>
    </source>
</evidence>
<keyword evidence="2" id="KW-1185">Reference proteome</keyword>
<gene>
    <name evidence="1" type="ORF">WJX73_005131</name>
</gene>
<dbReference type="AlphaFoldDB" id="A0AAW1NXL2"/>
<dbReference type="EMBL" id="JALJOQ010000072">
    <property type="protein sequence ID" value="KAK9802039.1"/>
    <property type="molecule type" value="Genomic_DNA"/>
</dbReference>
<sequence>MDDLSPRASNSHMLHSPASLNASACRHKLPRQGNPRCGADLMESLDDGHRVDLTALQAGSCTGRLQARHQKRNNFRPEADKDTQLQTSLLIDNSRRSHLALLGRQTVRDTEIELQLDDRLKASVRRIANSITVPLAPVPASRVLVGHGATLGGALTLTGSTWPPRQWNVTGGCPAGRHHILVRLRSNRLELCLSTLAKAVNSWKAGLHIDPGRSGGFGAHFKWRQRQQGSKLAGLTQVASIKVKIGSATKHLDRSRLLGSVSLNIPF</sequence>
<evidence type="ECO:0000313" key="2">
    <source>
        <dbReference type="Proteomes" id="UP001465755"/>
    </source>
</evidence>